<dbReference type="AlphaFoldDB" id="A0A0F8XCI2"/>
<dbReference type="EMBL" id="JYKN01001237">
    <property type="protein sequence ID" value="KKK21307.1"/>
    <property type="molecule type" value="Genomic_DNA"/>
</dbReference>
<keyword evidence="1" id="KW-0732">Signal</keyword>
<dbReference type="Pfam" id="PF26335">
    <property type="entry name" value="ARB_00930_C"/>
    <property type="match status" value="1"/>
</dbReference>
<proteinExistence type="predicted"/>
<organism evidence="4 5">
    <name type="scientific">Aspergillus ochraceoroseus</name>
    <dbReference type="NCBI Taxonomy" id="138278"/>
    <lineage>
        <taxon>Eukaryota</taxon>
        <taxon>Fungi</taxon>
        <taxon>Dikarya</taxon>
        <taxon>Ascomycota</taxon>
        <taxon>Pezizomycotina</taxon>
        <taxon>Eurotiomycetes</taxon>
        <taxon>Eurotiomycetidae</taxon>
        <taxon>Eurotiales</taxon>
        <taxon>Aspergillaceae</taxon>
        <taxon>Aspergillus</taxon>
        <taxon>Aspergillus subgen. Nidulantes</taxon>
    </lineage>
</organism>
<dbReference type="Gene3D" id="3.40.710.10">
    <property type="entry name" value="DD-peptidase/beta-lactamase superfamily"/>
    <property type="match status" value="1"/>
</dbReference>
<accession>A0A0F8XCI2</accession>
<dbReference type="OrthoDB" id="10250282at2759"/>
<feature type="domain" description="Beta-lactamase-like ARB-00930-like C-terminal" evidence="3">
    <location>
        <begin position="435"/>
        <end position="585"/>
    </location>
</feature>
<evidence type="ECO:0000313" key="5">
    <source>
        <dbReference type="Proteomes" id="UP000034947"/>
    </source>
</evidence>
<dbReference type="PANTHER" id="PTHR22935">
    <property type="entry name" value="PENICILLIN-BINDING PROTEIN"/>
    <property type="match status" value="1"/>
</dbReference>
<gene>
    <name evidence="4" type="ORF">AOCH_000544</name>
</gene>
<dbReference type="Proteomes" id="UP000034947">
    <property type="component" value="Unassembled WGS sequence"/>
</dbReference>
<dbReference type="SUPFAM" id="SSF56601">
    <property type="entry name" value="beta-lactamase/transpeptidase-like"/>
    <property type="match status" value="1"/>
</dbReference>
<feature type="signal peptide" evidence="1">
    <location>
        <begin position="1"/>
        <end position="18"/>
    </location>
</feature>
<sequence length="586" mass="62788">MLKPIIVLAVLCSTSVLATSKYCPFYGIEYPPPSDLSSNSAFNSAVNSITATLDSTLAADESINTTSFAIQIFSTGDSAADPLFTYYYTSPATRNASVGVTQIDGDTVFRVGSVSKVWTLYLWLLNAQGDKYFNQPIVKYVPELQKLALKQRHNATQWEDQVDFARWGEITVGELASQMAGITRDYGFTDLATQMPQATSEAMGLTALKAAEIPVCGAGGTCNRTDLLSGFSKSHPVFPSSYSPAYSNAAFQILSYALERITGTSFEDLLSETLIKPLNLTRSSYSAPDTQYGVIPGTEESSYWSFDVGEATPAGGIYSSPNDLSSFGRSILSHTLLSPALTRRWLTPVSHTSSLNFAVGYPWEIYSFETTRPVDLFTKTGDLFSYAALIGLLPDHGVGLSVLAAGADSALATGSVPVLANLLSSALVPALEEAAKEEAAKLYTGTYAEASTTNATSAITFTVDDSPGLSVTAWTNNGINMLETVMGFYGAPNVSDVSVRLYYSGLQYRTPCGSTFVGFRAIMQSTAAASTPAFDGPFTQSCISWQLINVMPYGNVGLDEFLFELNADGDVVSVQPRALRITLAKQ</sequence>
<comment type="caution">
    <text evidence="4">The sequence shown here is derived from an EMBL/GenBank/DDBJ whole genome shotgun (WGS) entry which is preliminary data.</text>
</comment>
<dbReference type="Pfam" id="PF00144">
    <property type="entry name" value="Beta-lactamase"/>
    <property type="match status" value="1"/>
</dbReference>
<dbReference type="InterPro" id="IPR001466">
    <property type="entry name" value="Beta-lactam-related"/>
</dbReference>
<evidence type="ECO:0000256" key="1">
    <source>
        <dbReference type="SAM" id="SignalP"/>
    </source>
</evidence>
<name>A0A0F8XCI2_9EURO</name>
<dbReference type="VEuPathDB" id="FungiDB:P175DRAFT_0478861"/>
<evidence type="ECO:0000259" key="3">
    <source>
        <dbReference type="Pfam" id="PF26335"/>
    </source>
</evidence>
<feature type="domain" description="Beta-lactamase-related" evidence="2">
    <location>
        <begin position="101"/>
        <end position="408"/>
    </location>
</feature>
<dbReference type="InterPro" id="IPR051478">
    <property type="entry name" value="Beta-lactamase-like_AB/R"/>
</dbReference>
<keyword evidence="5" id="KW-1185">Reference proteome</keyword>
<evidence type="ECO:0000259" key="2">
    <source>
        <dbReference type="Pfam" id="PF00144"/>
    </source>
</evidence>
<dbReference type="InterPro" id="IPR012338">
    <property type="entry name" value="Beta-lactam/transpept-like"/>
</dbReference>
<reference evidence="4 5" key="1">
    <citation type="submission" date="2015-02" db="EMBL/GenBank/DDBJ databases">
        <title>Draft Genome Sequences of Two Closely-Related Aflatoxigenic Aspergillus Species Obtained from the Cote d'Ivoire.</title>
        <authorList>
            <person name="Moore G.G."/>
            <person name="Beltz S.B."/>
            <person name="Mack B.M."/>
        </authorList>
    </citation>
    <scope>NUCLEOTIDE SEQUENCE [LARGE SCALE GENOMIC DNA]</scope>
    <source>
        <strain evidence="4 5">SRRC1432</strain>
    </source>
</reference>
<protein>
    <submittedName>
        <fullName evidence="4">Uncharacterized protein</fullName>
    </submittedName>
</protein>
<evidence type="ECO:0000313" key="4">
    <source>
        <dbReference type="EMBL" id="KKK21307.1"/>
    </source>
</evidence>
<feature type="chain" id="PRO_5002529478" evidence="1">
    <location>
        <begin position="19"/>
        <end position="586"/>
    </location>
</feature>
<dbReference type="InterPro" id="IPR058664">
    <property type="entry name" value="ARB_00930-like_C"/>
</dbReference>
<dbReference type="PANTHER" id="PTHR22935:SF97">
    <property type="entry name" value="BETA-LACTAMASE-RELATED DOMAIN-CONTAINING PROTEIN"/>
    <property type="match status" value="1"/>
</dbReference>